<dbReference type="GeneID" id="36588759"/>
<dbReference type="InterPro" id="IPR021276">
    <property type="entry name" value="DUF2855"/>
</dbReference>
<gene>
    <name evidence="1" type="ORF">K444DRAFT_615209</name>
</gene>
<evidence type="ECO:0000313" key="1">
    <source>
        <dbReference type="EMBL" id="PMD56790.1"/>
    </source>
</evidence>
<proteinExistence type="predicted"/>
<evidence type="ECO:0000313" key="2">
    <source>
        <dbReference type="Proteomes" id="UP000235371"/>
    </source>
</evidence>
<dbReference type="AlphaFoldDB" id="A0A2J6T198"/>
<name>A0A2J6T198_9HELO</name>
<accession>A0A2J6T198</accession>
<reference evidence="1 2" key="1">
    <citation type="submission" date="2016-04" db="EMBL/GenBank/DDBJ databases">
        <title>A degradative enzymes factory behind the ericoid mycorrhizal symbiosis.</title>
        <authorList>
            <consortium name="DOE Joint Genome Institute"/>
            <person name="Martino E."/>
            <person name="Morin E."/>
            <person name="Grelet G."/>
            <person name="Kuo A."/>
            <person name="Kohler A."/>
            <person name="Daghino S."/>
            <person name="Barry K."/>
            <person name="Choi C."/>
            <person name="Cichocki N."/>
            <person name="Clum A."/>
            <person name="Copeland A."/>
            <person name="Hainaut M."/>
            <person name="Haridas S."/>
            <person name="Labutti K."/>
            <person name="Lindquist E."/>
            <person name="Lipzen A."/>
            <person name="Khouja H.-R."/>
            <person name="Murat C."/>
            <person name="Ohm R."/>
            <person name="Olson A."/>
            <person name="Spatafora J."/>
            <person name="Veneault-Fourrey C."/>
            <person name="Henrissat B."/>
            <person name="Grigoriev I."/>
            <person name="Martin F."/>
            <person name="Perotto S."/>
        </authorList>
    </citation>
    <scope>NUCLEOTIDE SEQUENCE [LARGE SCALE GENOMIC DNA]</scope>
    <source>
        <strain evidence="1 2">E</strain>
    </source>
</reference>
<protein>
    <submittedName>
        <fullName evidence="1">Uncharacterized protein</fullName>
    </submittedName>
</protein>
<dbReference type="InParanoid" id="A0A2J6T198"/>
<dbReference type="OrthoDB" id="192702at2759"/>
<dbReference type="RefSeq" id="XP_024733694.1">
    <property type="nucleotide sequence ID" value="XM_024880682.1"/>
</dbReference>
<sequence>MASTPVIQVLSKNNYEDQYLVSLPNAYPLPPLGPSSIRIKSNILSLTTNNCSYARDGHLLGWWDVHPLPPSTPARYSDPTKFGRISAWGYAEVIESNVSGLQIGTQFYGYLPIGTLPLDMEVKLNNVPGQFLEVSKYREKQLPIYNRYFSYLPTSKELEDKESLGYDSLMLVLFQTGYMINRYVFAWEPSELVQPSGDLRDGWTVQHGALREKSIVLVFSASGKTALGLAYCLKHGRPAGEKPRMVIGVGSNKSKPFTEGTGLYDKVLTYDADSGDLGQHLGLKPDNKIAVIDFGSRDAAGDRWAVKLRKTYNDVVQLQVAGEFKTQTPEEATAGFLARMKKVEGYKALINACALRTQAMDKTGERKYYEDFMKVWDSVKKGGYINGMRLVWGEGMEDLGRGWEKLSKGEASPDEGLVFSLVENPTGKL</sequence>
<dbReference type="STRING" id="1095630.A0A2J6T198"/>
<keyword evidence="2" id="KW-1185">Reference proteome</keyword>
<dbReference type="Pfam" id="PF11017">
    <property type="entry name" value="DUF2855"/>
    <property type="match status" value="1"/>
</dbReference>
<organism evidence="1 2">
    <name type="scientific">Hyaloscypha bicolor E</name>
    <dbReference type="NCBI Taxonomy" id="1095630"/>
    <lineage>
        <taxon>Eukaryota</taxon>
        <taxon>Fungi</taxon>
        <taxon>Dikarya</taxon>
        <taxon>Ascomycota</taxon>
        <taxon>Pezizomycotina</taxon>
        <taxon>Leotiomycetes</taxon>
        <taxon>Helotiales</taxon>
        <taxon>Hyaloscyphaceae</taxon>
        <taxon>Hyaloscypha</taxon>
        <taxon>Hyaloscypha bicolor</taxon>
    </lineage>
</organism>
<dbReference type="Proteomes" id="UP000235371">
    <property type="component" value="Unassembled WGS sequence"/>
</dbReference>
<dbReference type="EMBL" id="KZ613847">
    <property type="protein sequence ID" value="PMD56790.1"/>
    <property type="molecule type" value="Genomic_DNA"/>
</dbReference>